<evidence type="ECO:0000313" key="10">
    <source>
        <dbReference type="EMBL" id="CDO98667.1"/>
    </source>
</evidence>
<evidence type="ECO:0000256" key="6">
    <source>
        <dbReference type="ARBA" id="ARBA00022989"/>
    </source>
</evidence>
<evidence type="ECO:0000256" key="5">
    <source>
        <dbReference type="ARBA" id="ARBA00022692"/>
    </source>
</evidence>
<evidence type="ECO:0000256" key="7">
    <source>
        <dbReference type="ARBA" id="ARBA00023136"/>
    </source>
</evidence>
<feature type="transmembrane region" description="Helical" evidence="8">
    <location>
        <begin position="21"/>
        <end position="43"/>
    </location>
</feature>
<evidence type="ECO:0000256" key="4">
    <source>
        <dbReference type="ARBA" id="ARBA00022475"/>
    </source>
</evidence>
<evidence type="ECO:0000256" key="1">
    <source>
        <dbReference type="ARBA" id="ARBA00004651"/>
    </source>
</evidence>
<dbReference type="OrthoDB" id="1904499at2759"/>
<organism evidence="10 11">
    <name type="scientific">Coffea canephora</name>
    <name type="common">Robusta coffee</name>
    <dbReference type="NCBI Taxonomy" id="49390"/>
    <lineage>
        <taxon>Eukaryota</taxon>
        <taxon>Viridiplantae</taxon>
        <taxon>Streptophyta</taxon>
        <taxon>Embryophyta</taxon>
        <taxon>Tracheophyta</taxon>
        <taxon>Spermatophyta</taxon>
        <taxon>Magnoliopsida</taxon>
        <taxon>eudicotyledons</taxon>
        <taxon>Gunneridae</taxon>
        <taxon>Pentapetalae</taxon>
        <taxon>asterids</taxon>
        <taxon>lamiids</taxon>
        <taxon>Gentianales</taxon>
        <taxon>Rubiaceae</taxon>
        <taxon>Ixoroideae</taxon>
        <taxon>Gardenieae complex</taxon>
        <taxon>Bertiereae - Coffeeae clade</taxon>
        <taxon>Coffeeae</taxon>
        <taxon>Coffea</taxon>
    </lineage>
</organism>
<dbReference type="OMA" id="GNTHTGW"/>
<feature type="domain" description="Casparian strip membrane protein" evidence="9">
    <location>
        <begin position="180"/>
        <end position="236"/>
    </location>
</feature>
<gene>
    <name evidence="10" type="ORF">GSCOC_T00022837001</name>
</gene>
<keyword evidence="5 8" id="KW-0812">Transmembrane</keyword>
<feature type="transmembrane region" description="Helical" evidence="8">
    <location>
        <begin position="178"/>
        <end position="199"/>
    </location>
</feature>
<comment type="similarity">
    <text evidence="2 8">Belongs to the Casparian strip membrane proteins (CASP) family.</text>
</comment>
<feature type="transmembrane region" description="Helical" evidence="8">
    <location>
        <begin position="151"/>
        <end position="171"/>
    </location>
</feature>
<dbReference type="NCBIfam" id="TIGR01569">
    <property type="entry name" value="A_tha_TIGR01569"/>
    <property type="match status" value="2"/>
</dbReference>
<dbReference type="STRING" id="49390.A0A068TRN8"/>
<sequence>MESVEAKHIHNSTLKTHKLSFMAQICLRLLATVATLAAAWIILTSKQTVAVFGMVVDARYSYSPAFKFFAYANVIVCAVSALSLLLLLVISYKSLVGMKFFYFFLHDLMVVTLLMAGCAAATAIGYVGQHGNSHTGWMPICDDFGKFCRKVAISVALSYFGVMVYLLLTIISAVNSRWIQIMSTLLMAGCAAATAIGWVGKYGNNHIGWTAVCDHFKNYCNRTAYSVVCSYAAVILYLLLTIISAKKSRNVQD</sequence>
<feature type="domain" description="Casparian strip membrane protein" evidence="9">
    <location>
        <begin position="22"/>
        <end position="163"/>
    </location>
</feature>
<feature type="transmembrane region" description="Helical" evidence="8">
    <location>
        <begin position="224"/>
        <end position="245"/>
    </location>
</feature>
<evidence type="ECO:0000256" key="8">
    <source>
        <dbReference type="RuleBase" id="RU361233"/>
    </source>
</evidence>
<dbReference type="Pfam" id="PF04535">
    <property type="entry name" value="CASP_dom"/>
    <property type="match status" value="2"/>
</dbReference>
<dbReference type="InterPro" id="IPR006459">
    <property type="entry name" value="CASP/CASPL"/>
</dbReference>
<evidence type="ECO:0000256" key="3">
    <source>
        <dbReference type="ARBA" id="ARBA00011489"/>
    </source>
</evidence>
<comment type="subcellular location">
    <subcellularLocation>
        <location evidence="1 8">Cell membrane</location>
        <topology evidence="1 8">Multi-pass membrane protein</topology>
    </subcellularLocation>
</comment>
<evidence type="ECO:0000313" key="11">
    <source>
        <dbReference type="Proteomes" id="UP000295252"/>
    </source>
</evidence>
<dbReference type="InterPro" id="IPR006702">
    <property type="entry name" value="CASP_dom"/>
</dbReference>
<keyword evidence="7 8" id="KW-0472">Membrane</keyword>
<dbReference type="PANTHER" id="PTHR36488:SF8">
    <property type="entry name" value="CASP-LIKE PROTEIN 1U1"/>
    <property type="match status" value="1"/>
</dbReference>
<reference evidence="11" key="1">
    <citation type="journal article" date="2014" name="Science">
        <title>The coffee genome provides insight into the convergent evolution of caffeine biosynthesis.</title>
        <authorList>
            <person name="Denoeud F."/>
            <person name="Carretero-Paulet L."/>
            <person name="Dereeper A."/>
            <person name="Droc G."/>
            <person name="Guyot R."/>
            <person name="Pietrella M."/>
            <person name="Zheng C."/>
            <person name="Alberti A."/>
            <person name="Anthony F."/>
            <person name="Aprea G."/>
            <person name="Aury J.M."/>
            <person name="Bento P."/>
            <person name="Bernard M."/>
            <person name="Bocs S."/>
            <person name="Campa C."/>
            <person name="Cenci A."/>
            <person name="Combes M.C."/>
            <person name="Crouzillat D."/>
            <person name="Da Silva C."/>
            <person name="Daddiego L."/>
            <person name="De Bellis F."/>
            <person name="Dussert S."/>
            <person name="Garsmeur O."/>
            <person name="Gayraud T."/>
            <person name="Guignon V."/>
            <person name="Jahn K."/>
            <person name="Jamilloux V."/>
            <person name="Joet T."/>
            <person name="Labadie K."/>
            <person name="Lan T."/>
            <person name="Leclercq J."/>
            <person name="Lepelley M."/>
            <person name="Leroy T."/>
            <person name="Li L.T."/>
            <person name="Librado P."/>
            <person name="Lopez L."/>
            <person name="Munoz A."/>
            <person name="Noel B."/>
            <person name="Pallavicini A."/>
            <person name="Perrotta G."/>
            <person name="Poncet V."/>
            <person name="Pot D."/>
            <person name="Priyono X."/>
            <person name="Rigoreau M."/>
            <person name="Rouard M."/>
            <person name="Rozas J."/>
            <person name="Tranchant-Dubreuil C."/>
            <person name="VanBuren R."/>
            <person name="Zhang Q."/>
            <person name="Andrade A.C."/>
            <person name="Argout X."/>
            <person name="Bertrand B."/>
            <person name="de Kochko A."/>
            <person name="Graziosi G."/>
            <person name="Henry R.J."/>
            <person name="Jayarama X."/>
            <person name="Ming R."/>
            <person name="Nagai C."/>
            <person name="Rounsley S."/>
            <person name="Sankoff D."/>
            <person name="Giuliano G."/>
            <person name="Albert V.A."/>
            <person name="Wincker P."/>
            <person name="Lashermes P."/>
        </authorList>
    </citation>
    <scope>NUCLEOTIDE SEQUENCE [LARGE SCALE GENOMIC DNA]</scope>
    <source>
        <strain evidence="11">cv. DH200-94</strain>
    </source>
</reference>
<feature type="transmembrane region" description="Helical" evidence="8">
    <location>
        <begin position="102"/>
        <end position="128"/>
    </location>
</feature>
<dbReference type="Gramene" id="CDO98667">
    <property type="protein sequence ID" value="CDO98667"/>
    <property type="gene ID" value="GSCOC_T00022837001"/>
</dbReference>
<dbReference type="InterPro" id="IPR044173">
    <property type="entry name" value="CASPL"/>
</dbReference>
<dbReference type="GO" id="GO:0005886">
    <property type="term" value="C:plasma membrane"/>
    <property type="evidence" value="ECO:0007669"/>
    <property type="project" value="UniProtKB-SubCell"/>
</dbReference>
<protein>
    <recommendedName>
        <fullName evidence="8">CASP-like protein</fullName>
    </recommendedName>
</protein>
<feature type="transmembrane region" description="Helical" evidence="8">
    <location>
        <begin position="68"/>
        <end position="90"/>
    </location>
</feature>
<dbReference type="InParanoid" id="A0A068TRN8"/>
<dbReference type="AlphaFoldDB" id="A0A068TRN8"/>
<proteinExistence type="inferred from homology"/>
<dbReference type="EMBL" id="HG739086">
    <property type="protein sequence ID" value="CDO98667.1"/>
    <property type="molecule type" value="Genomic_DNA"/>
</dbReference>
<accession>A0A068TRN8</accession>
<name>A0A068TRN8_COFCA</name>
<keyword evidence="11" id="KW-1185">Reference proteome</keyword>
<comment type="caution">
    <text evidence="8">Lacks conserved residue(s) required for the propagation of feature annotation.</text>
</comment>
<keyword evidence="6 8" id="KW-1133">Transmembrane helix</keyword>
<dbReference type="PANTHER" id="PTHR36488">
    <property type="entry name" value="CASP-LIKE PROTEIN 1U1"/>
    <property type="match status" value="1"/>
</dbReference>
<evidence type="ECO:0000259" key="9">
    <source>
        <dbReference type="Pfam" id="PF04535"/>
    </source>
</evidence>
<dbReference type="Proteomes" id="UP000295252">
    <property type="component" value="Chromosome VI"/>
</dbReference>
<comment type="subunit">
    <text evidence="3 8">Homodimer and heterodimers.</text>
</comment>
<keyword evidence="4 8" id="KW-1003">Cell membrane</keyword>
<dbReference type="PhylomeDB" id="A0A068TRN8"/>
<evidence type="ECO:0000256" key="2">
    <source>
        <dbReference type="ARBA" id="ARBA00007651"/>
    </source>
</evidence>